<gene>
    <name evidence="1" type="ORF">LWC05_03190</name>
</gene>
<dbReference type="SUPFAM" id="SSF53383">
    <property type="entry name" value="PLP-dependent transferases"/>
    <property type="match status" value="1"/>
</dbReference>
<evidence type="ECO:0000313" key="2">
    <source>
        <dbReference type="Proteomes" id="UP001521074"/>
    </source>
</evidence>
<dbReference type="EMBL" id="JAJSOJ010000011">
    <property type="protein sequence ID" value="MCE0742897.1"/>
    <property type="molecule type" value="Genomic_DNA"/>
</dbReference>
<accession>A0ABS8VVG8</accession>
<dbReference type="InterPro" id="IPR015424">
    <property type="entry name" value="PyrdxlP-dep_Trfase"/>
</dbReference>
<evidence type="ECO:0000313" key="1">
    <source>
        <dbReference type="EMBL" id="MCE0742897.1"/>
    </source>
</evidence>
<proteinExistence type="predicted"/>
<reference evidence="1 2" key="1">
    <citation type="submission" date="2021-12" db="EMBL/GenBank/DDBJ databases">
        <title>Genome sequence of Acetobacter sicerae DmPark20a_162.</title>
        <authorList>
            <person name="Chaston J.M."/>
        </authorList>
    </citation>
    <scope>NUCLEOTIDE SEQUENCE [LARGE SCALE GENOMIC DNA]</scope>
    <source>
        <strain evidence="1 2">DmPark20a_162</strain>
    </source>
</reference>
<dbReference type="Proteomes" id="UP001521074">
    <property type="component" value="Unassembled WGS sequence"/>
</dbReference>
<name>A0ABS8VVG8_9PROT</name>
<keyword evidence="2" id="KW-1185">Reference proteome</keyword>
<comment type="caution">
    <text evidence="1">The sequence shown here is derived from an EMBL/GenBank/DDBJ whole genome shotgun (WGS) entry which is preliminary data.</text>
</comment>
<dbReference type="RefSeq" id="WP_232876417.1">
    <property type="nucleotide sequence ID" value="NZ_JAJSOJ010000011.1"/>
</dbReference>
<organism evidence="1 2">
    <name type="scientific">Acetobacter sicerae</name>
    <dbReference type="NCBI Taxonomy" id="85325"/>
    <lineage>
        <taxon>Bacteria</taxon>
        <taxon>Pseudomonadati</taxon>
        <taxon>Pseudomonadota</taxon>
        <taxon>Alphaproteobacteria</taxon>
        <taxon>Acetobacterales</taxon>
        <taxon>Acetobacteraceae</taxon>
        <taxon>Acetobacter</taxon>
    </lineage>
</organism>
<protein>
    <submittedName>
        <fullName evidence="1">Uncharacterized protein</fullName>
    </submittedName>
</protein>
<sequence length="726" mass="78985">MAHSSAIAVFHFLKRPDLRCVAEETRVEIVAGRCASSFAISGSTMDGMRLAFPDQTLRTGPAWVIRHGLELTLLLEGILQRETTTPPPFPLLLRASFAAARTAALFEALDEGAGQSASPPPWAGLMGGDQPPSSTVLMEIWETLESHLPSEVKRTATPSLPLFESLFSWLTKTWSLIGPLEVLMAAGGDARLQLDPRNGLNHYGCSHRPRPWAATFASSTASSVSERGFAAAERVRIRLQRALLYDCSHSMLLETAGNVRHRLAQYYGLPDGERVILAPSGTDCELAALAIAEMNPARKPITNILIAPEETGRGVPLAAAGRHFAADTARSPHVPRGQSIEGFGPIAEDAVEEIRLRTPDGSEVDEAILTEECRVHMERAIRAGRHVLLHQLDLSKTGLLAPNETVLEAFSRTFGQDCDIVVDACQARLMPSRIGGWVRAGRAVMITGSKFFTGPPFCGALLLPEAWRTRLDHDVLPTGLKAYAGCGEWPECKATHGLSEVVNHGLILRWAAALAEMEALTSIPSLEVRWRLERFLSGVREAMAHCPDVLLLDTPTPVRTSLPDSWDDMTTILSFLVRAPGQGATDEFIPLELEKARQLYHWLNADLRPVFGPDEPERKSEVAGLLCHIGQPVAVPSKALDGKKAGALRISAGARLVSGEPIHANLSTEVRLAREIADARMILAKISLICHHWERIARYDPLPTYAPATLPVPAPARSLSQQNGEK</sequence>